<keyword evidence="2" id="KW-1185">Reference proteome</keyword>
<comment type="caution">
    <text evidence="1">The sequence shown here is derived from an EMBL/GenBank/DDBJ whole genome shotgun (WGS) entry which is preliminary data.</text>
</comment>
<dbReference type="Gene3D" id="3.30.470.20">
    <property type="entry name" value="ATP-grasp fold, B domain"/>
    <property type="match status" value="1"/>
</dbReference>
<proteinExistence type="predicted"/>
<organism evidence="1 2">
    <name type="scientific">Paenibacillus prosopidis</name>
    <dbReference type="NCBI Taxonomy" id="630520"/>
    <lineage>
        <taxon>Bacteria</taxon>
        <taxon>Bacillati</taxon>
        <taxon>Bacillota</taxon>
        <taxon>Bacilli</taxon>
        <taxon>Bacillales</taxon>
        <taxon>Paenibacillaceae</taxon>
        <taxon>Paenibacillus</taxon>
    </lineage>
</organism>
<protein>
    <submittedName>
        <fullName evidence="1">YheC/D-like protein</fullName>
    </submittedName>
</protein>
<dbReference type="InterPro" id="IPR026838">
    <property type="entry name" value="YheC/D"/>
</dbReference>
<sequence>MYRKGYNSRRIRGKLIVCDYLSASVELEQHIPQTVSFSLAQLEEMIGRYSTLYVKPDIGSHGIGIFKLKCLTEGFELYEIVKKKQMTNQYETLTAVYDRINTASSAKLIIQRGVELDRVNGRPYDIRAMVQRKKGGIWTVTGFLVKVGAADKIVTNYHQGGTIYTMNQLGKLQGLSASQTQLRIQTLTLTALKISRLLSEKQSGMHEMGIDFAYDVEQQLWVLEVNSNRPQFGPLKRLDRRAYDRMKRFAASYGRRSH</sequence>
<dbReference type="Proteomes" id="UP000252415">
    <property type="component" value="Unassembled WGS sequence"/>
</dbReference>
<gene>
    <name evidence="1" type="ORF">DFP97_108235</name>
</gene>
<reference evidence="1 2" key="1">
    <citation type="submission" date="2018-07" db="EMBL/GenBank/DDBJ databases">
        <title>Genomic Encyclopedia of Type Strains, Phase III (KMG-III): the genomes of soil and plant-associated and newly described type strains.</title>
        <authorList>
            <person name="Whitman W."/>
        </authorList>
    </citation>
    <scope>NUCLEOTIDE SEQUENCE [LARGE SCALE GENOMIC DNA]</scope>
    <source>
        <strain evidence="1 2">CECT 7506</strain>
    </source>
</reference>
<name>A0A368VZY5_9BACL</name>
<dbReference type="EMBL" id="QPJD01000008">
    <property type="protein sequence ID" value="RCW47611.1"/>
    <property type="molecule type" value="Genomic_DNA"/>
</dbReference>
<dbReference type="RefSeq" id="WP_114380954.1">
    <property type="nucleotide sequence ID" value="NZ_QPJD01000008.1"/>
</dbReference>
<evidence type="ECO:0000313" key="1">
    <source>
        <dbReference type="EMBL" id="RCW47611.1"/>
    </source>
</evidence>
<dbReference type="OrthoDB" id="7869153at2"/>
<dbReference type="AlphaFoldDB" id="A0A368VZY5"/>
<accession>A0A368VZY5</accession>
<evidence type="ECO:0000313" key="2">
    <source>
        <dbReference type="Proteomes" id="UP000252415"/>
    </source>
</evidence>
<dbReference type="SUPFAM" id="SSF56059">
    <property type="entry name" value="Glutathione synthetase ATP-binding domain-like"/>
    <property type="match status" value="1"/>
</dbReference>
<dbReference type="Pfam" id="PF14398">
    <property type="entry name" value="ATPgrasp_YheCD"/>
    <property type="match status" value="1"/>
</dbReference>